<accession>A0A1W0W8N7</accession>
<evidence type="ECO:0000313" key="2">
    <source>
        <dbReference type="Proteomes" id="UP000192578"/>
    </source>
</evidence>
<dbReference type="OrthoDB" id="1932925at2759"/>
<dbReference type="EMBL" id="MTYJ01000168">
    <property type="protein sequence ID" value="OQV11566.1"/>
    <property type="molecule type" value="Genomic_DNA"/>
</dbReference>
<name>A0A1W0W8N7_HYPEX</name>
<evidence type="ECO:0000313" key="1">
    <source>
        <dbReference type="EMBL" id="OQV11566.1"/>
    </source>
</evidence>
<sequence>MNSTGNTCAKLFQTGSLKWNLKDATAIWEPNGCSLQYRSINEAKQCMNDLTDKTSKVPFLLFVGDSRIQQLRDGLILTLTGHDYDVRAGRQSVLNSTSYSQLGADENIYKSSGIQIKFEWQPYLDNGFGPMSSFLKNVSKLQFRPNMLVIGAGVWSIKDCQVNNKNQDACVQNYKEQFKAIHPLLEEMATTTDVIWTPQCAISEKVLSYNNKDLGFTNRNMHLYNDVVRQVLMDAKRSGESKVIFWESAWEANYLSGQWTPNWYGYSERWTAYQDGERSCRTVDSFSGQ</sequence>
<dbReference type="AlphaFoldDB" id="A0A1W0W8N7"/>
<protein>
    <submittedName>
        <fullName evidence="1">CAS1 domain-containing protein 1</fullName>
    </submittedName>
</protein>
<keyword evidence="2" id="KW-1185">Reference proteome</keyword>
<dbReference type="Proteomes" id="UP000192578">
    <property type="component" value="Unassembled WGS sequence"/>
</dbReference>
<organism evidence="1 2">
    <name type="scientific">Hypsibius exemplaris</name>
    <name type="common">Freshwater tardigrade</name>
    <dbReference type="NCBI Taxonomy" id="2072580"/>
    <lineage>
        <taxon>Eukaryota</taxon>
        <taxon>Metazoa</taxon>
        <taxon>Ecdysozoa</taxon>
        <taxon>Tardigrada</taxon>
        <taxon>Eutardigrada</taxon>
        <taxon>Parachela</taxon>
        <taxon>Hypsibioidea</taxon>
        <taxon>Hypsibiidae</taxon>
        <taxon>Hypsibius</taxon>
    </lineage>
</organism>
<gene>
    <name evidence="1" type="ORF">BV898_14142</name>
</gene>
<proteinExistence type="predicted"/>
<reference evidence="2" key="1">
    <citation type="submission" date="2017-01" db="EMBL/GenBank/DDBJ databases">
        <title>Comparative genomics of anhydrobiosis in the tardigrade Hypsibius dujardini.</title>
        <authorList>
            <person name="Yoshida Y."/>
            <person name="Koutsovoulos G."/>
            <person name="Laetsch D."/>
            <person name="Stevens L."/>
            <person name="Kumar S."/>
            <person name="Horikawa D."/>
            <person name="Ishino K."/>
            <person name="Komine S."/>
            <person name="Tomita M."/>
            <person name="Blaxter M."/>
            <person name="Arakawa K."/>
        </authorList>
    </citation>
    <scope>NUCLEOTIDE SEQUENCE [LARGE SCALE GENOMIC DNA]</scope>
    <source>
        <strain evidence="2">Z151</strain>
    </source>
</reference>
<comment type="caution">
    <text evidence="1">The sequence shown here is derived from an EMBL/GenBank/DDBJ whole genome shotgun (WGS) entry which is preliminary data.</text>
</comment>